<feature type="domain" description="Methyltransferase type 11" evidence="1">
    <location>
        <begin position="272"/>
        <end position="362"/>
    </location>
</feature>
<dbReference type="OrthoDB" id="4484556at2"/>
<proteinExistence type="predicted"/>
<protein>
    <submittedName>
        <fullName evidence="2">DUF2064 domain-containing protein</fullName>
    </submittedName>
</protein>
<dbReference type="Pfam" id="PF09837">
    <property type="entry name" value="DUF2064"/>
    <property type="match status" value="1"/>
</dbReference>
<accession>A0A516PYA8</accession>
<dbReference type="InterPro" id="IPR029063">
    <property type="entry name" value="SAM-dependent_MTases_sf"/>
</dbReference>
<gene>
    <name evidence="2" type="ORF">FOE78_09785</name>
</gene>
<evidence type="ECO:0000313" key="3">
    <source>
        <dbReference type="Proteomes" id="UP000319263"/>
    </source>
</evidence>
<reference evidence="2 3" key="1">
    <citation type="submission" date="2019-07" db="EMBL/GenBank/DDBJ databases">
        <title>Microlunatus dokdonensis sp. nov. isolated from the rhizospheric soil of the wild plant Elymus tsukushiensis.</title>
        <authorList>
            <person name="Ghim S.-Y."/>
            <person name="Hwang Y.-J."/>
            <person name="Son J.-S."/>
            <person name="Shin J.-H."/>
        </authorList>
    </citation>
    <scope>NUCLEOTIDE SEQUENCE [LARGE SCALE GENOMIC DNA]</scope>
    <source>
        <strain evidence="2 3">KUDC0627</strain>
    </source>
</reference>
<dbReference type="RefSeq" id="WP_143986119.1">
    <property type="nucleotide sequence ID" value="NZ_CP041692.1"/>
</dbReference>
<evidence type="ECO:0000313" key="2">
    <source>
        <dbReference type="EMBL" id="QDP96153.1"/>
    </source>
</evidence>
<dbReference type="AlphaFoldDB" id="A0A516PYA8"/>
<dbReference type="InterPro" id="IPR029044">
    <property type="entry name" value="Nucleotide-diphossugar_trans"/>
</dbReference>
<dbReference type="Pfam" id="PF08241">
    <property type="entry name" value="Methyltransf_11"/>
    <property type="match status" value="1"/>
</dbReference>
<evidence type="ECO:0000259" key="1">
    <source>
        <dbReference type="Pfam" id="PF08241"/>
    </source>
</evidence>
<dbReference type="GO" id="GO:0008757">
    <property type="term" value="F:S-adenosylmethionine-dependent methyltransferase activity"/>
    <property type="evidence" value="ECO:0007669"/>
    <property type="project" value="InterPro"/>
</dbReference>
<dbReference type="EMBL" id="CP041692">
    <property type="protein sequence ID" value="QDP96153.1"/>
    <property type="molecule type" value="Genomic_DNA"/>
</dbReference>
<dbReference type="KEGG" id="mik:FOE78_09785"/>
<dbReference type="Proteomes" id="UP000319263">
    <property type="component" value="Chromosome"/>
</dbReference>
<dbReference type="Gene3D" id="3.40.50.150">
    <property type="entry name" value="Vaccinia Virus protein VP39"/>
    <property type="match status" value="1"/>
</dbReference>
<sequence length="425" mass="45217">MITRSGLRDRAETVIVLAKEPLPGRAKTRLQRRFSPSVAAQLAEASLTDTLSAVRAAAISRRILAWEGNPDRWRTGFAVLEQGDGDLGRRLARVFDAVFALAPDRPALLIAMDTPQVTAAELEIGWDGADAVLGLAADGGYWAIGLRSGPARPVFDDIEMSTERTGAAQLARLLDLGLRVKLLPPLLDLDTPADAAWITEHHPELGFARRYRELTATSADAGMIFDRAYAGRGLRVETAAGVDPLRTDLAQWMQPADSADLLVVARCQPPVLDVGCGPGRLVTALIEHGQPALGIDLSGTAVTTSLGRGGPALRRDIGDRLPAEGRWGTVLLMDSNAGIGGDVDALLRRCLQLAEPGGLIICETDPDDDADEVHTTALCSGTATTSVRWARIGAAALARRAARLDLAVVEHWSGSGRSFVALRTM</sequence>
<dbReference type="InterPro" id="IPR018641">
    <property type="entry name" value="Trfase_1_rSAM/seldom-assoc"/>
</dbReference>
<dbReference type="SUPFAM" id="SSF53448">
    <property type="entry name" value="Nucleotide-diphospho-sugar transferases"/>
    <property type="match status" value="1"/>
</dbReference>
<dbReference type="PANTHER" id="PTHR36529:SF1">
    <property type="entry name" value="GLYCOSYLTRANSFERASE"/>
    <property type="match status" value="1"/>
</dbReference>
<organism evidence="2 3">
    <name type="scientific">Microlunatus elymi</name>
    <dbReference type="NCBI Taxonomy" id="2596828"/>
    <lineage>
        <taxon>Bacteria</taxon>
        <taxon>Bacillati</taxon>
        <taxon>Actinomycetota</taxon>
        <taxon>Actinomycetes</taxon>
        <taxon>Propionibacteriales</taxon>
        <taxon>Propionibacteriaceae</taxon>
        <taxon>Microlunatus</taxon>
    </lineage>
</organism>
<dbReference type="Gene3D" id="3.90.550.10">
    <property type="entry name" value="Spore Coat Polysaccharide Biosynthesis Protein SpsA, Chain A"/>
    <property type="match status" value="1"/>
</dbReference>
<dbReference type="SUPFAM" id="SSF53335">
    <property type="entry name" value="S-adenosyl-L-methionine-dependent methyltransferases"/>
    <property type="match status" value="1"/>
</dbReference>
<name>A0A516PYA8_9ACTN</name>
<dbReference type="PANTHER" id="PTHR36529">
    <property type="entry name" value="SLL1095 PROTEIN"/>
    <property type="match status" value="1"/>
</dbReference>
<dbReference type="InterPro" id="IPR013216">
    <property type="entry name" value="Methyltransf_11"/>
</dbReference>
<keyword evidence="3" id="KW-1185">Reference proteome</keyword>
<dbReference type="CDD" id="cd02440">
    <property type="entry name" value="AdoMet_MTases"/>
    <property type="match status" value="1"/>
</dbReference>